<reference evidence="3 4" key="1">
    <citation type="submission" date="2016-10" db="EMBL/GenBank/DDBJ databases">
        <authorList>
            <person name="de Groot N.N."/>
        </authorList>
    </citation>
    <scope>NUCLEOTIDE SEQUENCE [LARGE SCALE GENOMIC DNA]</scope>
    <source>
        <strain evidence="3 4">DSM 44149</strain>
    </source>
</reference>
<protein>
    <submittedName>
        <fullName evidence="3">Uncharacterized conserved protein YlxW, UPF0749 family</fullName>
    </submittedName>
</protein>
<evidence type="ECO:0000256" key="1">
    <source>
        <dbReference type="ARBA" id="ARBA00009108"/>
    </source>
</evidence>
<feature type="coiled-coil region" evidence="2">
    <location>
        <begin position="46"/>
        <end position="73"/>
    </location>
</feature>
<dbReference type="eggNOG" id="COG3879">
    <property type="taxonomic scope" value="Bacteria"/>
</dbReference>
<dbReference type="PANTHER" id="PTHR37313:SF4">
    <property type="entry name" value="CONSERVED MEMBRANE PROTEIN-RELATED"/>
    <property type="match status" value="1"/>
</dbReference>
<dbReference type="Gene3D" id="3.30.70.1880">
    <property type="entry name" value="Protein of unknown function DUF881"/>
    <property type="match status" value="1"/>
</dbReference>
<accession>A0A1G9ZZB5</accession>
<keyword evidence="4" id="KW-1185">Reference proteome</keyword>
<evidence type="ECO:0000256" key="2">
    <source>
        <dbReference type="SAM" id="Coils"/>
    </source>
</evidence>
<dbReference type="EMBL" id="LT629701">
    <property type="protein sequence ID" value="SDN26404.1"/>
    <property type="molecule type" value="Genomic_DNA"/>
</dbReference>
<proteinExistence type="inferred from homology"/>
<evidence type="ECO:0000313" key="3">
    <source>
        <dbReference type="EMBL" id="SDN26404.1"/>
    </source>
</evidence>
<sequence>MRRLDGWRFAVPAVCLVTGLLFAVSRNAADGYDLRGGRTTELSGVVREAESEVGEAQQRLAALRAELERLGVAQEGSDQRISEARRTADRLGARVGLTPVTGPGVEVRLTDAPRGPDGRYPKDVDPDSLVVHQVDVQSVLNALWAGGAEAVSVADQRLVSTSAVRCIGNTLLLHGRTYSPPYVIQAIGDTERMSAALEAEPGVRLFRQYAQVYGLGYRVSASEAIRMPGYTGPLRLDKAQEVPR</sequence>
<dbReference type="RefSeq" id="WP_030427901.1">
    <property type="nucleotide sequence ID" value="NZ_JOEF01000003.1"/>
</dbReference>
<gene>
    <name evidence="3" type="ORF">SAMN04489726_5784</name>
</gene>
<dbReference type="GO" id="GO:0005886">
    <property type="term" value="C:plasma membrane"/>
    <property type="evidence" value="ECO:0007669"/>
    <property type="project" value="TreeGrafter"/>
</dbReference>
<dbReference type="Proteomes" id="UP000183376">
    <property type="component" value="Chromosome I"/>
</dbReference>
<comment type="similarity">
    <text evidence="1">Belongs to the UPF0749 family.</text>
</comment>
<dbReference type="STRING" id="211114.SAMN04489726_5784"/>
<keyword evidence="2" id="KW-0175">Coiled coil</keyword>
<dbReference type="PANTHER" id="PTHR37313">
    <property type="entry name" value="UPF0749 PROTEIN RV1825"/>
    <property type="match status" value="1"/>
</dbReference>
<evidence type="ECO:0000313" key="4">
    <source>
        <dbReference type="Proteomes" id="UP000183376"/>
    </source>
</evidence>
<name>A0A1G9ZZB5_ALLAB</name>
<dbReference type="InterPro" id="IPR010273">
    <property type="entry name" value="DUF881"/>
</dbReference>
<organism evidence="3 4">
    <name type="scientific">Allokutzneria albata</name>
    <name type="common">Kibdelosporangium albatum</name>
    <dbReference type="NCBI Taxonomy" id="211114"/>
    <lineage>
        <taxon>Bacteria</taxon>
        <taxon>Bacillati</taxon>
        <taxon>Actinomycetota</taxon>
        <taxon>Actinomycetes</taxon>
        <taxon>Pseudonocardiales</taxon>
        <taxon>Pseudonocardiaceae</taxon>
        <taxon>Allokutzneria</taxon>
    </lineage>
</organism>
<dbReference type="AlphaFoldDB" id="A0A1G9ZZB5"/>
<dbReference type="Pfam" id="PF05949">
    <property type="entry name" value="DUF881"/>
    <property type="match status" value="1"/>
</dbReference>